<keyword evidence="4 10" id="KW-0812">Transmembrane</keyword>
<dbReference type="InterPro" id="IPR039426">
    <property type="entry name" value="TonB-dep_rcpt-like"/>
</dbReference>
<reference evidence="14 15" key="1">
    <citation type="submission" date="2023-05" db="EMBL/GenBank/DDBJ databases">
        <title>Novel species of genus Flectobacillus isolated from stream in China.</title>
        <authorList>
            <person name="Lu H."/>
        </authorList>
    </citation>
    <scope>NUCLEOTIDE SEQUENCE [LARGE SCALE GENOMIC DNA]</scope>
    <source>
        <strain evidence="14 15">KCTC 42575</strain>
    </source>
</reference>
<dbReference type="Pfam" id="PF13715">
    <property type="entry name" value="CarbopepD_reg_2"/>
    <property type="match status" value="1"/>
</dbReference>
<dbReference type="PANTHER" id="PTHR30069">
    <property type="entry name" value="TONB-DEPENDENT OUTER MEMBRANE RECEPTOR"/>
    <property type="match status" value="1"/>
</dbReference>
<evidence type="ECO:0000256" key="3">
    <source>
        <dbReference type="ARBA" id="ARBA00022452"/>
    </source>
</evidence>
<dbReference type="InterPro" id="IPR023996">
    <property type="entry name" value="TonB-dep_OMP_SusC/RagA"/>
</dbReference>
<dbReference type="Gene3D" id="2.170.130.10">
    <property type="entry name" value="TonB-dependent receptor, plug domain"/>
    <property type="match status" value="1"/>
</dbReference>
<sequence length="1063" mass="115498">MMKTRLLPRSQRLLWLSVLGSMTFQGYATELAELRLAHKSNITFNMLGTLPVSGIITSAKDGSPIIGASVFVKGNPKIGTSTDASGKFKLGIPDNITSITLVVSMVGYEPQTVVLSASQTTVSVTLKESVQNIQEVVVTALGVKKDKKALAYSVTEVSGSEFTQARETNLANALSGKIAGVNATSLATGAGGSSRVVIRGNGSLSGDNQPLYVINGMPIDNSTPGGSPTTGGSGHNVDRGDGIGGINPDDIESISVLKGGTAAALYGSRAANGVILITTKKGTVRKGIGVEYNATATIDDVVDFTDWQYMYGQGDGGVKPTSQAQAVSWGRRSWGAKMDGQPYIAFDGKEHPYSPQQNNIKNFYRTGSTLSNTISFSGGTEALNFRASVADINNKSVLPNSTFNRKVANLSINAKLSERISMEALAQYNLEKAHNRPSAGDAPGNPNWANYMIANTVDIRWMDPGYDATGREVQWNETPYASNSYFVVNKFRNDDTKNRFIGQFGLKYDILKNLFVKGNISRDFYSYDFTGIIPTGTVYTTNAAGEYQGIKSTVTENNSMLTVNYNTDLGPVHMNAMLGGNQRSFERSEIYTNGTQFIIPNFYSFTNLTTATTRPVTQRLATNSVFGSLDLDYKGVLFLNASARQDWFSTLGIKNNTILYPAVGTSFVLSQATEMPSFVNYAKLRASWAQVGGGVPDPYTLNQSYSMVTSSGQPLQQITMTNGEYLLNNPSLKPFTSTTWEAGLDTKLFNNRLGVDLTYYLRRTTNDIVKTAISGTSGYQNTYVNVGQVDNSGIELLLTGSLVKTKNFSWNTSFNLAYNKNRVVQLTEGVNTIQLATSVGSWAFVNTDAGRPYGIIKGYTMVTDSKGNIVYDTSTGYPVKGPIKEIGQGVAPLTTGFSNSFTYKNWNLDILLDGKFGNDVFSVMNVYATRFGLQQKTLAGRDNGLVLNGVTANGDSYTRTVPVSQLRLYYDNLKNYSDLFVYDGSFIKLRQIVLGYKIPAKYLGFAKIQSASISFVARNLFVLYKKTENFDPESSYTNSNAQGFEAFGLPRARSYGINLTVKF</sequence>
<dbReference type="Proteomes" id="UP001236507">
    <property type="component" value="Unassembled WGS sequence"/>
</dbReference>
<evidence type="ECO:0000256" key="1">
    <source>
        <dbReference type="ARBA" id="ARBA00004571"/>
    </source>
</evidence>
<feature type="domain" description="TonB-dependent receptor-like beta-barrel" evidence="12">
    <location>
        <begin position="467"/>
        <end position="910"/>
    </location>
</feature>
<protein>
    <submittedName>
        <fullName evidence="14">SusC/RagA family TonB-linked outer membrane protein</fullName>
    </submittedName>
</protein>
<dbReference type="Gene3D" id="2.40.170.20">
    <property type="entry name" value="TonB-dependent receptor, beta-barrel domain"/>
    <property type="match status" value="1"/>
</dbReference>
<dbReference type="PANTHER" id="PTHR30069:SF29">
    <property type="entry name" value="HEMOGLOBIN AND HEMOGLOBIN-HAPTOGLOBIN-BINDING PROTEIN 1-RELATED"/>
    <property type="match status" value="1"/>
</dbReference>
<dbReference type="NCBIfam" id="TIGR04057">
    <property type="entry name" value="SusC_RagA_signa"/>
    <property type="match status" value="1"/>
</dbReference>
<evidence type="ECO:0000256" key="8">
    <source>
        <dbReference type="ARBA" id="ARBA00023170"/>
    </source>
</evidence>
<dbReference type="InterPro" id="IPR008969">
    <property type="entry name" value="CarboxyPept-like_regulatory"/>
</dbReference>
<dbReference type="SUPFAM" id="SSF56935">
    <property type="entry name" value="Porins"/>
    <property type="match status" value="1"/>
</dbReference>
<keyword evidence="3 10" id="KW-1134">Transmembrane beta strand</keyword>
<keyword evidence="15" id="KW-1185">Reference proteome</keyword>
<dbReference type="SUPFAM" id="SSF49464">
    <property type="entry name" value="Carboxypeptidase regulatory domain-like"/>
    <property type="match status" value="1"/>
</dbReference>
<evidence type="ECO:0000259" key="12">
    <source>
        <dbReference type="Pfam" id="PF00593"/>
    </source>
</evidence>
<evidence type="ECO:0000256" key="9">
    <source>
        <dbReference type="ARBA" id="ARBA00023237"/>
    </source>
</evidence>
<keyword evidence="2 10" id="KW-0813">Transport</keyword>
<evidence type="ECO:0000256" key="4">
    <source>
        <dbReference type="ARBA" id="ARBA00022692"/>
    </source>
</evidence>
<keyword evidence="6 11" id="KW-0798">TonB box</keyword>
<evidence type="ECO:0000259" key="13">
    <source>
        <dbReference type="Pfam" id="PF07715"/>
    </source>
</evidence>
<dbReference type="InterPro" id="IPR012910">
    <property type="entry name" value="Plug_dom"/>
</dbReference>
<dbReference type="Gene3D" id="2.60.40.1120">
    <property type="entry name" value="Carboxypeptidase-like, regulatory domain"/>
    <property type="match status" value="1"/>
</dbReference>
<name>A0ABT6Y6M5_9BACT</name>
<organism evidence="14 15">
    <name type="scientific">Flectobacillus roseus</name>
    <dbReference type="NCBI Taxonomy" id="502259"/>
    <lineage>
        <taxon>Bacteria</taxon>
        <taxon>Pseudomonadati</taxon>
        <taxon>Bacteroidota</taxon>
        <taxon>Cytophagia</taxon>
        <taxon>Cytophagales</taxon>
        <taxon>Flectobacillaceae</taxon>
        <taxon>Flectobacillus</taxon>
    </lineage>
</organism>
<comment type="subcellular location">
    <subcellularLocation>
        <location evidence="1 10">Cell outer membrane</location>
        <topology evidence="1 10">Multi-pass membrane protein</topology>
    </subcellularLocation>
</comment>
<evidence type="ECO:0000313" key="15">
    <source>
        <dbReference type="Proteomes" id="UP001236507"/>
    </source>
</evidence>
<proteinExistence type="inferred from homology"/>
<evidence type="ECO:0000256" key="7">
    <source>
        <dbReference type="ARBA" id="ARBA00023136"/>
    </source>
</evidence>
<keyword evidence="7 10" id="KW-0472">Membrane</keyword>
<dbReference type="RefSeq" id="WP_283344201.1">
    <property type="nucleotide sequence ID" value="NZ_JASHIF010000007.1"/>
</dbReference>
<dbReference type="InterPro" id="IPR000531">
    <property type="entry name" value="Beta-barrel_TonB"/>
</dbReference>
<dbReference type="NCBIfam" id="TIGR04056">
    <property type="entry name" value="OMP_RagA_SusC"/>
    <property type="match status" value="1"/>
</dbReference>
<keyword evidence="5" id="KW-0732">Signal</keyword>
<dbReference type="InterPro" id="IPR023997">
    <property type="entry name" value="TonB-dep_OMP_SusC/RagA_CS"/>
</dbReference>
<dbReference type="InterPro" id="IPR037066">
    <property type="entry name" value="Plug_dom_sf"/>
</dbReference>
<dbReference type="Pfam" id="PF00593">
    <property type="entry name" value="TonB_dep_Rec_b-barrel"/>
    <property type="match status" value="1"/>
</dbReference>
<keyword evidence="8" id="KW-0675">Receptor</keyword>
<evidence type="ECO:0000256" key="5">
    <source>
        <dbReference type="ARBA" id="ARBA00022729"/>
    </source>
</evidence>
<dbReference type="PROSITE" id="PS52016">
    <property type="entry name" value="TONB_DEPENDENT_REC_3"/>
    <property type="match status" value="1"/>
</dbReference>
<evidence type="ECO:0000256" key="10">
    <source>
        <dbReference type="PROSITE-ProRule" id="PRU01360"/>
    </source>
</evidence>
<comment type="caution">
    <text evidence="14">The sequence shown here is derived from an EMBL/GenBank/DDBJ whole genome shotgun (WGS) entry which is preliminary data.</text>
</comment>
<dbReference type="EMBL" id="JASHIF010000007">
    <property type="protein sequence ID" value="MDI9859210.1"/>
    <property type="molecule type" value="Genomic_DNA"/>
</dbReference>
<feature type="domain" description="TonB-dependent receptor plug" evidence="13">
    <location>
        <begin position="147"/>
        <end position="274"/>
    </location>
</feature>
<accession>A0ABT6Y6M5</accession>
<evidence type="ECO:0000256" key="11">
    <source>
        <dbReference type="RuleBase" id="RU003357"/>
    </source>
</evidence>
<dbReference type="Pfam" id="PF07715">
    <property type="entry name" value="Plug"/>
    <property type="match status" value="1"/>
</dbReference>
<evidence type="ECO:0000256" key="6">
    <source>
        <dbReference type="ARBA" id="ARBA00023077"/>
    </source>
</evidence>
<evidence type="ECO:0000256" key="2">
    <source>
        <dbReference type="ARBA" id="ARBA00022448"/>
    </source>
</evidence>
<evidence type="ECO:0000313" key="14">
    <source>
        <dbReference type="EMBL" id="MDI9859210.1"/>
    </source>
</evidence>
<comment type="similarity">
    <text evidence="10 11">Belongs to the TonB-dependent receptor family.</text>
</comment>
<keyword evidence="9 10" id="KW-0998">Cell outer membrane</keyword>
<dbReference type="InterPro" id="IPR036942">
    <property type="entry name" value="Beta-barrel_TonB_sf"/>
</dbReference>
<gene>
    <name evidence="14" type="ORF">QM524_08325</name>
</gene>